<organism evidence="5">
    <name type="scientific">Flavobacterium sp. WC2416</name>
    <dbReference type="NCBI Taxonomy" id="3234141"/>
    <lineage>
        <taxon>Bacteria</taxon>
        <taxon>Pseudomonadati</taxon>
        <taxon>Bacteroidota</taxon>
        <taxon>Flavobacteriia</taxon>
        <taxon>Flavobacteriales</taxon>
        <taxon>Flavobacteriaceae</taxon>
        <taxon>Flavobacterium</taxon>
    </lineage>
</organism>
<evidence type="ECO:0000256" key="1">
    <source>
        <dbReference type="ARBA" id="ARBA00003989"/>
    </source>
</evidence>
<comment type="function">
    <text evidence="1">May be involved in the biogenesis of curli organelles.</text>
</comment>
<feature type="chain" id="PRO_5044309880" description="Curli production assembly/transport component CsgE" evidence="4">
    <location>
        <begin position="22"/>
        <end position="240"/>
    </location>
</feature>
<dbReference type="EMBL" id="CP165626">
    <property type="protein sequence ID" value="XDV00056.1"/>
    <property type="molecule type" value="Genomic_DNA"/>
</dbReference>
<evidence type="ECO:0000256" key="4">
    <source>
        <dbReference type="SAM" id="SignalP"/>
    </source>
</evidence>
<dbReference type="AlphaFoldDB" id="A0AB39WES9"/>
<keyword evidence="3 4" id="KW-0732">Signal</keyword>
<proteinExistence type="predicted"/>
<evidence type="ECO:0000256" key="3">
    <source>
        <dbReference type="ARBA" id="ARBA00022729"/>
    </source>
</evidence>
<gene>
    <name evidence="5" type="ORF">AB3G39_06755</name>
</gene>
<evidence type="ECO:0000313" key="5">
    <source>
        <dbReference type="EMBL" id="XDV00056.1"/>
    </source>
</evidence>
<dbReference type="Pfam" id="PF10627">
    <property type="entry name" value="CsgE"/>
    <property type="match status" value="1"/>
</dbReference>
<name>A0AB39WES9_9FLAO</name>
<evidence type="ECO:0000256" key="2">
    <source>
        <dbReference type="ARBA" id="ARBA00014024"/>
    </source>
</evidence>
<dbReference type="Gene3D" id="2.60.40.2420">
    <property type="match status" value="1"/>
</dbReference>
<dbReference type="RefSeq" id="WP_369769775.1">
    <property type="nucleotide sequence ID" value="NZ_CP165626.1"/>
</dbReference>
<feature type="signal peptide" evidence="4">
    <location>
        <begin position="1"/>
        <end position="21"/>
    </location>
</feature>
<dbReference type="InterPro" id="IPR018900">
    <property type="entry name" value="Curli_CsgE"/>
</dbReference>
<protein>
    <recommendedName>
        <fullName evidence="2">Curli production assembly/transport component CsgE</fullName>
    </recommendedName>
</protein>
<dbReference type="InterPro" id="IPR053722">
    <property type="entry name" value="Curli_assembly_CsgC/AgfC"/>
</dbReference>
<sequence>MKKGMKFLGVIVLLVSSLSYSQISNTVVKAKIETEEIEGSIKITGTAENLSEIVQSLSYKLSVIKKNNINNNQSNNAQEGLFSLEPSENKKLSVTQVNVGKDDEVIVLLLFYDENKQLIGKDRIVLGTEKKVESLPIDGFELKGIVIDETKTKVGKDFYDLYYYKYNEYKINAPNIVSISEELSFARNTKLVISMNNETIYEFMAKPDEEYLNNMVQKSIYATYSYLKNLEKENKYFTQY</sequence>
<accession>A0AB39WES9</accession>
<reference evidence="5" key="1">
    <citation type="submission" date="2024-07" db="EMBL/GenBank/DDBJ databases">
        <authorList>
            <person name="Biller S.J."/>
        </authorList>
    </citation>
    <scope>NUCLEOTIDE SEQUENCE</scope>
    <source>
        <strain evidence="5">WC2416</strain>
    </source>
</reference>